<evidence type="ECO:0000256" key="3">
    <source>
        <dbReference type="ARBA" id="ARBA00022840"/>
    </source>
</evidence>
<feature type="compositionally biased region" description="Gly residues" evidence="4">
    <location>
        <begin position="453"/>
        <end position="464"/>
    </location>
</feature>
<dbReference type="CDD" id="cd19481">
    <property type="entry name" value="RecA-like_protease"/>
    <property type="match status" value="1"/>
</dbReference>
<comment type="similarity">
    <text evidence="1">Belongs to the AAA ATPase family.</text>
</comment>
<dbReference type="Pfam" id="PF00004">
    <property type="entry name" value="AAA"/>
    <property type="match status" value="1"/>
</dbReference>
<dbReference type="InterPro" id="IPR050221">
    <property type="entry name" value="26S_Proteasome_ATPase"/>
</dbReference>
<dbReference type="GO" id="GO:0005524">
    <property type="term" value="F:ATP binding"/>
    <property type="evidence" value="ECO:0007669"/>
    <property type="project" value="UniProtKB-KW"/>
</dbReference>
<evidence type="ECO:0000313" key="7">
    <source>
        <dbReference type="Proteomes" id="UP000326464"/>
    </source>
</evidence>
<organism evidence="6 7">
    <name type="scientific">Arthrobacter bussei</name>
    <dbReference type="NCBI Taxonomy" id="2594179"/>
    <lineage>
        <taxon>Bacteria</taxon>
        <taxon>Bacillati</taxon>
        <taxon>Actinomycetota</taxon>
        <taxon>Actinomycetes</taxon>
        <taxon>Micrococcales</taxon>
        <taxon>Micrococcaceae</taxon>
        <taxon>Arthrobacter</taxon>
    </lineage>
</organism>
<dbReference type="InterPro" id="IPR003959">
    <property type="entry name" value="ATPase_AAA_core"/>
</dbReference>
<dbReference type="OrthoDB" id="9809379at2"/>
<dbReference type="InterPro" id="IPR003593">
    <property type="entry name" value="AAA+_ATPase"/>
</dbReference>
<reference evidence="7" key="1">
    <citation type="submission" date="2019-07" db="EMBL/GenBank/DDBJ databases">
        <title>Arthrobacter KR32 sp. nov., isolated from mountain cheese made of cows milk.</title>
        <authorList>
            <person name="Flegler A."/>
        </authorList>
    </citation>
    <scope>NUCLEOTIDE SEQUENCE [LARGE SCALE GENOMIC DNA]</scope>
    <source>
        <strain evidence="7">KR32</strain>
    </source>
</reference>
<dbReference type="Gene3D" id="3.40.50.300">
    <property type="entry name" value="P-loop containing nucleotide triphosphate hydrolases"/>
    <property type="match status" value="1"/>
</dbReference>
<name>A0A7X1NP93_9MICC</name>
<keyword evidence="3" id="KW-0067">ATP-binding</keyword>
<keyword evidence="6" id="KW-0378">Hydrolase</keyword>
<dbReference type="PANTHER" id="PTHR23073">
    <property type="entry name" value="26S PROTEASOME REGULATORY SUBUNIT"/>
    <property type="match status" value="1"/>
</dbReference>
<dbReference type="InterPro" id="IPR027417">
    <property type="entry name" value="P-loop_NTPase"/>
</dbReference>
<sequence>MGDDTARFVTEFGTMVRLVQEAQPRSARGRELLDTLTAHLGTDAGGVAVVLEDVSAHRFVDADIVLTGLVGEDARLVGIGGGDQRNHMSLSDMLQQSQMYPNFPLAQPDYANLPIGPDEQRQTVAFGLRLFEREGVAVALLQRRAEPRFGRQTATLEVLCAEPTVTAALLAEFRRRMQTESVLKGQVLSLAGDDFGQQTAGVTFHHRPRITAADVILPEGLLARVTEHALGIAAHREALVAAGQHLKRGILLYGPPGTGKTHTVRFLLGASEGTTAILLSGGTLAHVGEAARMARALQPSIVVLEDCDLIAEDRSFGHGPQPLLFEVLDAMDGLDADADVTFVLTTNRVDMLERALAQRPGRVDLAIEVPLPAEAERAALLRLYAAGLPLTAAGIGSAAGRTEGTTASFTRELVRRTVLAAALQGGPVTDGHLLAAVEELMSDGAALTRSLLGSGGPGGEGDPGTGRPYPDAPFPAGPGHLMYAGSYTPIPTTTEQVFTGRPAFTDGGYSEDGFPGEGVDAVVPPSVSVEDAPPPDAGPRTAG</sequence>
<protein>
    <submittedName>
        <fullName evidence="6">26S protease regulatory subunit</fullName>
    </submittedName>
</protein>
<keyword evidence="6" id="KW-0645">Protease</keyword>
<proteinExistence type="inferred from homology"/>
<dbReference type="GO" id="GO:0016887">
    <property type="term" value="F:ATP hydrolysis activity"/>
    <property type="evidence" value="ECO:0007669"/>
    <property type="project" value="InterPro"/>
</dbReference>
<dbReference type="SMART" id="SM00382">
    <property type="entry name" value="AAA"/>
    <property type="match status" value="1"/>
</dbReference>
<comment type="caution">
    <text evidence="6">The sequence shown here is derived from an EMBL/GenBank/DDBJ whole genome shotgun (WGS) entry which is preliminary data.</text>
</comment>
<dbReference type="Proteomes" id="UP000326464">
    <property type="component" value="Unassembled WGS sequence"/>
</dbReference>
<evidence type="ECO:0000256" key="2">
    <source>
        <dbReference type="ARBA" id="ARBA00022741"/>
    </source>
</evidence>
<keyword evidence="2" id="KW-0547">Nucleotide-binding</keyword>
<accession>A0A7X1NP93</accession>
<gene>
    <name evidence="6" type="ORF">FNH21_07065</name>
</gene>
<keyword evidence="7" id="KW-1185">Reference proteome</keyword>
<evidence type="ECO:0000259" key="5">
    <source>
        <dbReference type="SMART" id="SM00382"/>
    </source>
</evidence>
<feature type="region of interest" description="Disordered" evidence="4">
    <location>
        <begin position="448"/>
        <end position="477"/>
    </location>
</feature>
<feature type="domain" description="AAA+ ATPase" evidence="5">
    <location>
        <begin position="246"/>
        <end position="373"/>
    </location>
</feature>
<evidence type="ECO:0000256" key="1">
    <source>
        <dbReference type="ARBA" id="ARBA00006914"/>
    </source>
</evidence>
<dbReference type="RefSeq" id="WP_152813363.1">
    <property type="nucleotide sequence ID" value="NZ_VJXX01000001.1"/>
</dbReference>
<feature type="region of interest" description="Disordered" evidence="4">
    <location>
        <begin position="498"/>
        <end position="543"/>
    </location>
</feature>
<dbReference type="GO" id="GO:0008233">
    <property type="term" value="F:peptidase activity"/>
    <property type="evidence" value="ECO:0007669"/>
    <property type="project" value="UniProtKB-KW"/>
</dbReference>
<dbReference type="SUPFAM" id="SSF52540">
    <property type="entry name" value="P-loop containing nucleoside triphosphate hydrolases"/>
    <property type="match status" value="1"/>
</dbReference>
<dbReference type="EMBL" id="VJXX01000001">
    <property type="protein sequence ID" value="MPY10484.1"/>
    <property type="molecule type" value="Genomic_DNA"/>
</dbReference>
<dbReference type="GO" id="GO:0006508">
    <property type="term" value="P:proteolysis"/>
    <property type="evidence" value="ECO:0007669"/>
    <property type="project" value="UniProtKB-KW"/>
</dbReference>
<evidence type="ECO:0000256" key="4">
    <source>
        <dbReference type="SAM" id="MobiDB-lite"/>
    </source>
</evidence>
<evidence type="ECO:0000313" key="6">
    <source>
        <dbReference type="EMBL" id="MPY10484.1"/>
    </source>
</evidence>
<dbReference type="AlphaFoldDB" id="A0A7X1NP93"/>